<dbReference type="InterPro" id="IPR002885">
    <property type="entry name" value="PPR_rpt"/>
</dbReference>
<dbReference type="PRINTS" id="PR00463">
    <property type="entry name" value="EP450I"/>
</dbReference>
<evidence type="ECO:0000256" key="8">
    <source>
        <dbReference type="PIRSR" id="PIRSR602401-1"/>
    </source>
</evidence>
<keyword evidence="12" id="KW-1185">Reference proteome</keyword>
<dbReference type="Gene3D" id="1.10.630.10">
    <property type="entry name" value="Cytochrome P450"/>
    <property type="match status" value="1"/>
</dbReference>
<keyword evidence="6 8" id="KW-0408">Iron</keyword>
<organism evidence="11 12">
    <name type="scientific">Nyssa sinensis</name>
    <dbReference type="NCBI Taxonomy" id="561372"/>
    <lineage>
        <taxon>Eukaryota</taxon>
        <taxon>Viridiplantae</taxon>
        <taxon>Streptophyta</taxon>
        <taxon>Embryophyta</taxon>
        <taxon>Tracheophyta</taxon>
        <taxon>Spermatophyta</taxon>
        <taxon>Magnoliopsida</taxon>
        <taxon>eudicotyledons</taxon>
        <taxon>Gunneridae</taxon>
        <taxon>Pentapetalae</taxon>
        <taxon>asterids</taxon>
        <taxon>Cornales</taxon>
        <taxon>Nyssaceae</taxon>
        <taxon>Nyssa</taxon>
    </lineage>
</organism>
<dbReference type="EMBL" id="CM018041">
    <property type="protein sequence ID" value="KAA8533810.1"/>
    <property type="molecule type" value="Genomic_DNA"/>
</dbReference>
<reference evidence="11 12" key="1">
    <citation type="submission" date="2019-09" db="EMBL/GenBank/DDBJ databases">
        <title>A chromosome-level genome assembly of the Chinese tupelo Nyssa sinensis.</title>
        <authorList>
            <person name="Yang X."/>
            <person name="Kang M."/>
            <person name="Yang Y."/>
            <person name="Xiong H."/>
            <person name="Wang M."/>
            <person name="Zhang Z."/>
            <person name="Wang Z."/>
            <person name="Wu H."/>
            <person name="Ma T."/>
            <person name="Liu J."/>
            <person name="Xi Z."/>
        </authorList>
    </citation>
    <scope>NUCLEOTIDE SEQUENCE [LARGE SCALE GENOMIC DNA]</scope>
    <source>
        <strain evidence="11">J267</strain>
        <tissue evidence="11">Leaf</tissue>
    </source>
</reference>
<dbReference type="AlphaFoldDB" id="A0A5J5ATG9"/>
<dbReference type="GO" id="GO:0005506">
    <property type="term" value="F:iron ion binding"/>
    <property type="evidence" value="ECO:0007669"/>
    <property type="project" value="InterPro"/>
</dbReference>
<sequence>MRAKSRKGLEPNSCQALILYKQMLCNSIAPDFITFPFLIKECTTRLDDGTGRSIHAHVVKFGFHNDIFVQNSIITLYSECGFLNSSRSIFDEMSNRDVVSWNSLIIGYLRGGDPDSALDLFRRMKKRNIITWNSIITGLVQGGRPKEAFEFFHEMQGLTHDAVSPDKITIASVLSACASLGVIDHGKWVHSYLKRSGLKCDMVIGTALVDMYGKEAFDLFTEMESLGVRPNSVTFVGLLLACAHSGLVEKGRRCFDMMRSVYLFEPQVQHYACMVDILSRAALFDEVEGLIRTMPVEPDVFVWGALLGGCQMHGNVELGEKVAWYLIDLEPLNHAFYVILCDIYIKAGRYDDVKRIRALMNDKGIKKAVPGCSRVEIDGIVHEFSVRGSPEVVMEELMCVLNGLSNEIRQRFAGPPVLEGHEAHGKTNIKNILWRFHCHMSQLDFNSVAVSLDLQQLEHFPSSIFCIRLICHLISLLFSEAIWAGIIPKQSIHCVMLLMIHWIFIATSFNLALVGMSVFFAMVILAILIIIYIRALISKDHRPPVVGPMLIQLIHFKRLFDYQTSLAQKYSTFRLITPSHSEVYTVDPVNVEYMLKTNFSNYGKGEYNYGIMRDLFGDGIFAVDGEKWRNQRKLASYEFSTKVLRDFSTAVFRTSAAKLASRVSVAAVTKKMMDLQDLLMKSTLDSIFKVGFGVELNTLSGLDEFSNQFMKALDDSNVIVFWRYVDLLWRIKRFLNIGLEATLKQNIKIIDNFIYELIRRKREQMENGTHDKGKEDILSRFLMESEKDPENMTDQYLRDITLSFITAGKDTSANTLTWFFYMLCKHPLVQEKVAHEVREASGAEDNLSTDEFPNKLTEATLDKMQYLHAALTETLRLYPAVPVDGKSSENDDILPDGFKIKKGDGVNYMTYAMGRMKYIWGEDAEEFLPERWLDNGVFRSESPFKFTAFQAGPRICLGKDFAYRQMKILAAVLLFFFKFKLADESKEATYRTMFTLHMDKGLHLYVFSRL</sequence>
<dbReference type="Proteomes" id="UP000325577">
    <property type="component" value="Linkage Group LG18"/>
</dbReference>
<keyword evidence="10" id="KW-1133">Transmembrane helix</keyword>
<proteinExistence type="inferred from homology"/>
<keyword evidence="5" id="KW-0560">Oxidoreductase</keyword>
<evidence type="ECO:0000256" key="10">
    <source>
        <dbReference type="SAM" id="Phobius"/>
    </source>
</evidence>
<evidence type="ECO:0000256" key="2">
    <source>
        <dbReference type="ARBA" id="ARBA00010617"/>
    </source>
</evidence>
<dbReference type="Gene3D" id="1.25.40.10">
    <property type="entry name" value="Tetratricopeptide repeat domain"/>
    <property type="match status" value="3"/>
</dbReference>
<dbReference type="FunFam" id="1.25.40.10:FF:000348">
    <property type="entry name" value="Pentatricopeptide repeat-containing protein chloroplastic"/>
    <property type="match status" value="1"/>
</dbReference>
<dbReference type="GO" id="GO:0020037">
    <property type="term" value="F:heme binding"/>
    <property type="evidence" value="ECO:0007669"/>
    <property type="project" value="InterPro"/>
</dbReference>
<dbReference type="PRINTS" id="PR00385">
    <property type="entry name" value="P450"/>
</dbReference>
<dbReference type="Pfam" id="PF13041">
    <property type="entry name" value="PPR_2"/>
    <property type="match status" value="1"/>
</dbReference>
<dbReference type="InterPro" id="IPR001128">
    <property type="entry name" value="Cyt_P450"/>
</dbReference>
<evidence type="ECO:0000256" key="1">
    <source>
        <dbReference type="ARBA" id="ARBA00001971"/>
    </source>
</evidence>
<dbReference type="InterPro" id="IPR002401">
    <property type="entry name" value="Cyt_P450_E_grp-I"/>
</dbReference>
<dbReference type="GO" id="GO:0004497">
    <property type="term" value="F:monooxygenase activity"/>
    <property type="evidence" value="ECO:0007669"/>
    <property type="project" value="InterPro"/>
</dbReference>
<dbReference type="SUPFAM" id="SSF48264">
    <property type="entry name" value="Cytochrome P450"/>
    <property type="match status" value="1"/>
</dbReference>
<dbReference type="InterPro" id="IPR036396">
    <property type="entry name" value="Cyt_P450_sf"/>
</dbReference>
<feature type="binding site" description="axial binding residue" evidence="8">
    <location>
        <position position="956"/>
    </location>
    <ligand>
        <name>heme</name>
        <dbReference type="ChEBI" id="CHEBI:30413"/>
    </ligand>
    <ligandPart>
        <name>Fe</name>
        <dbReference type="ChEBI" id="CHEBI:18248"/>
    </ligandPart>
</feature>
<evidence type="ECO:0000256" key="6">
    <source>
        <dbReference type="ARBA" id="ARBA00023004"/>
    </source>
</evidence>
<evidence type="ECO:0000256" key="3">
    <source>
        <dbReference type="ARBA" id="ARBA00022723"/>
    </source>
</evidence>
<dbReference type="PROSITE" id="PS51375">
    <property type="entry name" value="PPR"/>
    <property type="match status" value="1"/>
</dbReference>
<comment type="similarity">
    <text evidence="2">Belongs to the cytochrome P450 family.</text>
</comment>
<comment type="similarity">
    <text evidence="7">Belongs to the PPR family. PCMP-E subfamily.</text>
</comment>
<dbReference type="CDD" id="cd11064">
    <property type="entry name" value="CYP86A"/>
    <property type="match status" value="1"/>
</dbReference>
<comment type="cofactor">
    <cofactor evidence="1 8">
        <name>heme</name>
        <dbReference type="ChEBI" id="CHEBI:30413"/>
    </cofactor>
</comment>
<dbReference type="Pfam" id="PF20431">
    <property type="entry name" value="E_motif"/>
    <property type="match status" value="1"/>
</dbReference>
<evidence type="ECO:0000256" key="9">
    <source>
        <dbReference type="PROSITE-ProRule" id="PRU00708"/>
    </source>
</evidence>
<keyword evidence="10" id="KW-0472">Membrane</keyword>
<accession>A0A5J5ATG9</accession>
<keyword evidence="4" id="KW-0677">Repeat</keyword>
<keyword evidence="3 8" id="KW-0479">Metal-binding</keyword>
<gene>
    <name evidence="11" type="ORF">F0562_031327</name>
</gene>
<dbReference type="PANTHER" id="PTHR24296">
    <property type="entry name" value="CYTOCHROME P450"/>
    <property type="match status" value="1"/>
</dbReference>
<evidence type="ECO:0000256" key="4">
    <source>
        <dbReference type="ARBA" id="ARBA00022737"/>
    </source>
</evidence>
<evidence type="ECO:0000313" key="12">
    <source>
        <dbReference type="Proteomes" id="UP000325577"/>
    </source>
</evidence>
<dbReference type="Pfam" id="PF00067">
    <property type="entry name" value="p450"/>
    <property type="match status" value="1"/>
</dbReference>
<name>A0A5J5ATG9_9ASTE</name>
<keyword evidence="10" id="KW-0812">Transmembrane</keyword>
<evidence type="ECO:0000256" key="7">
    <source>
        <dbReference type="ARBA" id="ARBA00061659"/>
    </source>
</evidence>
<dbReference type="FunFam" id="1.25.40.10:FF:000277">
    <property type="entry name" value="Pentatricopeptide repeat-containing protein, mitochondrial"/>
    <property type="match status" value="1"/>
</dbReference>
<dbReference type="OrthoDB" id="185373at2759"/>
<dbReference type="GO" id="GO:0016705">
    <property type="term" value="F:oxidoreductase activity, acting on paired donors, with incorporation or reduction of molecular oxygen"/>
    <property type="evidence" value="ECO:0007669"/>
    <property type="project" value="InterPro"/>
</dbReference>
<feature type="repeat" description="PPR" evidence="9">
    <location>
        <begin position="97"/>
        <end position="131"/>
    </location>
</feature>
<keyword evidence="8" id="KW-0349">Heme</keyword>
<evidence type="ECO:0000313" key="11">
    <source>
        <dbReference type="EMBL" id="KAA8533810.1"/>
    </source>
</evidence>
<dbReference type="InterPro" id="IPR011990">
    <property type="entry name" value="TPR-like_helical_dom_sf"/>
</dbReference>
<feature type="transmembrane region" description="Helical" evidence="10">
    <location>
        <begin position="519"/>
        <end position="537"/>
    </location>
</feature>
<dbReference type="GO" id="GO:0016556">
    <property type="term" value="P:mRNA modification"/>
    <property type="evidence" value="ECO:0007669"/>
    <property type="project" value="UniProtKB-ARBA"/>
</dbReference>
<evidence type="ECO:0000256" key="5">
    <source>
        <dbReference type="ARBA" id="ARBA00023002"/>
    </source>
</evidence>
<dbReference type="InterPro" id="IPR046848">
    <property type="entry name" value="E_motif"/>
</dbReference>
<protein>
    <submittedName>
        <fullName evidence="11">Uncharacterized protein</fullName>
    </submittedName>
</protein>
<dbReference type="Pfam" id="PF01535">
    <property type="entry name" value="PPR"/>
    <property type="match status" value="2"/>
</dbReference>
<dbReference type="GO" id="GO:0005737">
    <property type="term" value="C:cytoplasm"/>
    <property type="evidence" value="ECO:0007669"/>
    <property type="project" value="UniProtKB-ARBA"/>
</dbReference>
<dbReference type="NCBIfam" id="TIGR00756">
    <property type="entry name" value="PPR"/>
    <property type="match status" value="2"/>
</dbReference>